<dbReference type="SMART" id="SM00526">
    <property type="entry name" value="H15"/>
    <property type="match status" value="1"/>
</dbReference>
<feature type="region of interest" description="Disordered" evidence="4">
    <location>
        <begin position="1"/>
        <end position="29"/>
    </location>
</feature>
<feature type="compositionally biased region" description="Low complexity" evidence="4">
    <location>
        <begin position="233"/>
        <end position="262"/>
    </location>
</feature>
<evidence type="ECO:0000256" key="1">
    <source>
        <dbReference type="ARBA" id="ARBA00020833"/>
    </source>
</evidence>
<dbReference type="SUPFAM" id="SSF46785">
    <property type="entry name" value="Winged helix' DNA-binding domain"/>
    <property type="match status" value="1"/>
</dbReference>
<keyword evidence="2 3" id="KW-0238">DNA-binding</keyword>
<reference evidence="6 9" key="2">
    <citation type="journal article" date="2021" name="Environ. Microbiol.">
        <title>Gene family expansions and transcriptome signatures uncover fungal adaptations to wood decay.</title>
        <authorList>
            <person name="Hage H."/>
            <person name="Miyauchi S."/>
            <person name="Viragh M."/>
            <person name="Drula E."/>
            <person name="Min B."/>
            <person name="Chaduli D."/>
            <person name="Navarro D."/>
            <person name="Favel A."/>
            <person name="Norest M."/>
            <person name="Lesage-Meessen L."/>
            <person name="Balint B."/>
            <person name="Merenyi Z."/>
            <person name="de Eugenio L."/>
            <person name="Morin E."/>
            <person name="Martinez A.T."/>
            <person name="Baldrian P."/>
            <person name="Stursova M."/>
            <person name="Martinez M.J."/>
            <person name="Novotny C."/>
            <person name="Magnuson J.K."/>
            <person name="Spatafora J.W."/>
            <person name="Maurice S."/>
            <person name="Pangilinan J."/>
            <person name="Andreopoulos W."/>
            <person name="LaButti K."/>
            <person name="Hundley H."/>
            <person name="Na H."/>
            <person name="Kuo A."/>
            <person name="Barry K."/>
            <person name="Lipzen A."/>
            <person name="Henrissat B."/>
            <person name="Riley R."/>
            <person name="Ahrendt S."/>
            <person name="Nagy L.G."/>
            <person name="Grigoriev I.V."/>
            <person name="Martin F."/>
            <person name="Rosso M.N."/>
        </authorList>
    </citation>
    <scope>NUCLEOTIDE SEQUENCE [LARGE SCALE GENOMIC DNA]</scope>
    <source>
        <strain evidence="6 9">CIRM-BRFM 1785</strain>
    </source>
</reference>
<dbReference type="InterPro" id="IPR036390">
    <property type="entry name" value="WH_DNA-bd_sf"/>
</dbReference>
<evidence type="ECO:0000313" key="9">
    <source>
        <dbReference type="Proteomes" id="UP000814176"/>
    </source>
</evidence>
<dbReference type="Pfam" id="PF00538">
    <property type="entry name" value="Linker_histone"/>
    <property type="match status" value="1"/>
</dbReference>
<comment type="caution">
    <text evidence="7">The sequence shown here is derived from an EMBL/GenBank/DDBJ whole genome shotgun (WGS) entry which is preliminary data.</text>
</comment>
<protein>
    <recommendedName>
        <fullName evidence="1">Histone H1</fullName>
    </recommendedName>
</protein>
<dbReference type="GeneID" id="72003057"/>
<feature type="compositionally biased region" description="Low complexity" evidence="4">
    <location>
        <begin position="154"/>
        <end position="198"/>
    </location>
</feature>
<dbReference type="OrthoDB" id="1110759at2759"/>
<feature type="compositionally biased region" description="Low complexity" evidence="4">
    <location>
        <begin position="209"/>
        <end position="220"/>
    </location>
</feature>
<name>A0A4Y9YA30_9APHY</name>
<feature type="compositionally biased region" description="Low complexity" evidence="4">
    <location>
        <begin position="115"/>
        <end position="130"/>
    </location>
</feature>
<dbReference type="Proteomes" id="UP000814176">
    <property type="component" value="Unassembled WGS sequence"/>
</dbReference>
<keyword evidence="9" id="KW-1185">Reference proteome</keyword>
<evidence type="ECO:0000256" key="3">
    <source>
        <dbReference type="RuleBase" id="RU003894"/>
    </source>
</evidence>
<dbReference type="EMBL" id="SEKV01000351">
    <property type="protein sequence ID" value="TFY58583.1"/>
    <property type="molecule type" value="Genomic_DNA"/>
</dbReference>
<dbReference type="PROSITE" id="PS51504">
    <property type="entry name" value="H15"/>
    <property type="match status" value="1"/>
</dbReference>
<dbReference type="PRINTS" id="PR00624">
    <property type="entry name" value="HISTONEH5"/>
</dbReference>
<gene>
    <name evidence="6" type="ORF">C8Q71DRAFT_733365</name>
    <name evidence="7" type="ORF">EVJ58_g6331</name>
</gene>
<dbReference type="GO" id="GO:0003677">
    <property type="term" value="F:DNA binding"/>
    <property type="evidence" value="ECO:0007669"/>
    <property type="project" value="UniProtKB-KW"/>
</dbReference>
<feature type="compositionally biased region" description="Low complexity" evidence="4">
    <location>
        <begin position="1"/>
        <end position="17"/>
    </location>
</feature>
<feature type="region of interest" description="Disordered" evidence="4">
    <location>
        <begin position="86"/>
        <end position="268"/>
    </location>
</feature>
<proteinExistence type="inferred from homology"/>
<evidence type="ECO:0000256" key="4">
    <source>
        <dbReference type="SAM" id="MobiDB-lite"/>
    </source>
</evidence>
<reference evidence="7 8" key="1">
    <citation type="submission" date="2019-01" db="EMBL/GenBank/DDBJ databases">
        <title>Genome sequencing of the rare red list fungi Fomitopsis rosea.</title>
        <authorList>
            <person name="Buettner E."/>
            <person name="Kellner H."/>
        </authorList>
    </citation>
    <scope>NUCLEOTIDE SEQUENCE [LARGE SCALE GENOMIC DNA]</scope>
    <source>
        <strain evidence="7 8">DSM 105464</strain>
    </source>
</reference>
<dbReference type="InterPro" id="IPR005819">
    <property type="entry name" value="H1/H5"/>
</dbReference>
<keyword evidence="3" id="KW-0539">Nucleus</keyword>
<dbReference type="Proteomes" id="UP000298390">
    <property type="component" value="Unassembled WGS sequence"/>
</dbReference>
<dbReference type="GO" id="GO:0000786">
    <property type="term" value="C:nucleosome"/>
    <property type="evidence" value="ECO:0007669"/>
    <property type="project" value="InterPro"/>
</dbReference>
<feature type="domain" description="H15" evidence="5">
    <location>
        <begin position="25"/>
        <end position="100"/>
    </location>
</feature>
<dbReference type="STRING" id="34475.A0A4Y9YA30"/>
<dbReference type="RefSeq" id="XP_047783591.1">
    <property type="nucleotide sequence ID" value="XM_047922325.1"/>
</dbReference>
<evidence type="ECO:0000313" key="6">
    <source>
        <dbReference type="EMBL" id="KAH9842544.1"/>
    </source>
</evidence>
<evidence type="ECO:0000256" key="2">
    <source>
        <dbReference type="ARBA" id="ARBA00023125"/>
    </source>
</evidence>
<dbReference type="InterPro" id="IPR005818">
    <property type="entry name" value="Histone_H1/H5_H15"/>
</dbReference>
<evidence type="ECO:0000259" key="5">
    <source>
        <dbReference type="PROSITE" id="PS51504"/>
    </source>
</evidence>
<dbReference type="Gene3D" id="1.10.10.10">
    <property type="entry name" value="Winged helix-like DNA-binding domain superfamily/Winged helix DNA-binding domain"/>
    <property type="match status" value="1"/>
</dbReference>
<evidence type="ECO:0000313" key="8">
    <source>
        <dbReference type="Proteomes" id="UP000298390"/>
    </source>
</evidence>
<dbReference type="EMBL" id="JADCUA010000002">
    <property type="protein sequence ID" value="KAH9842544.1"/>
    <property type="molecule type" value="Genomic_DNA"/>
</dbReference>
<dbReference type="GO" id="GO:0005634">
    <property type="term" value="C:nucleus"/>
    <property type="evidence" value="ECO:0007669"/>
    <property type="project" value="UniProtKB-SubCell"/>
</dbReference>
<dbReference type="GO" id="GO:0030527">
    <property type="term" value="F:structural constituent of chromatin"/>
    <property type="evidence" value="ECO:0007669"/>
    <property type="project" value="InterPro"/>
</dbReference>
<dbReference type="GO" id="GO:0006334">
    <property type="term" value="P:nucleosome assembly"/>
    <property type="evidence" value="ECO:0007669"/>
    <property type="project" value="InterPro"/>
</dbReference>
<organism evidence="7 8">
    <name type="scientific">Rhodofomes roseus</name>
    <dbReference type="NCBI Taxonomy" id="34475"/>
    <lineage>
        <taxon>Eukaryota</taxon>
        <taxon>Fungi</taxon>
        <taxon>Dikarya</taxon>
        <taxon>Basidiomycota</taxon>
        <taxon>Agaricomycotina</taxon>
        <taxon>Agaricomycetes</taxon>
        <taxon>Polyporales</taxon>
        <taxon>Rhodofomes</taxon>
    </lineage>
</organism>
<dbReference type="InterPro" id="IPR036388">
    <property type="entry name" value="WH-like_DNA-bd_sf"/>
</dbReference>
<evidence type="ECO:0000313" key="7">
    <source>
        <dbReference type="EMBL" id="TFY58583.1"/>
    </source>
</evidence>
<dbReference type="AlphaFoldDB" id="A0A4Y9YA30"/>
<keyword evidence="3" id="KW-0158">Chromosome</keyword>
<sequence>MSAAKSSRTAKSAATKKGAPRAPPTHPPWIDMIKECIITHKEDARTGVSRHQIKKFVEDKYDIEIGNAQVTQLSKAITSGAEKDIFSLPKGPSGRVKLAPKVQRPPETAAKENKPVAAKAPKAPAKAKASTTKEKAAPAKSTKVAKTAKKPVIAKKPAAKAAPATKRAAPAKSRPVATSKSADTKKATATKAKAAPAAKKAEVKKAPAKKAAPAKKTVAPSKRDSAKKAVTGRAPASKAKPAAKPARKPPTARGTTTSSRSARAAKRA</sequence>
<comment type="subcellular location">
    <subcellularLocation>
        <location evidence="3">Nucleus</location>
    </subcellularLocation>
</comment>
<comment type="similarity">
    <text evidence="3">Belongs to the histone H1/H5 family.</text>
</comment>
<accession>A0A4Y9YA30</accession>